<dbReference type="AlphaFoldDB" id="A0A348WR78"/>
<feature type="compositionally biased region" description="Basic and acidic residues" evidence="1">
    <location>
        <begin position="1"/>
        <end position="15"/>
    </location>
</feature>
<organism evidence="2 3">
    <name type="scientific">Idiomarina baltica</name>
    <dbReference type="NCBI Taxonomy" id="190892"/>
    <lineage>
        <taxon>Bacteria</taxon>
        <taxon>Pseudomonadati</taxon>
        <taxon>Pseudomonadota</taxon>
        <taxon>Gammaproteobacteria</taxon>
        <taxon>Alteromonadales</taxon>
        <taxon>Idiomarinaceae</taxon>
        <taxon>Idiomarina</taxon>
    </lineage>
</organism>
<dbReference type="InterPro" id="IPR021932">
    <property type="entry name" value="DUF3545"/>
</dbReference>
<gene>
    <name evidence="2" type="ORF">DCR58_09710</name>
</gene>
<comment type="caution">
    <text evidence="2">The sequence shown here is derived from an EMBL/GenBank/DDBJ whole genome shotgun (WGS) entry which is preliminary data.</text>
</comment>
<protein>
    <submittedName>
        <fullName evidence="2">DUF3545 domain-containing protein</fullName>
    </submittedName>
</protein>
<dbReference type="Pfam" id="PF12065">
    <property type="entry name" value="DUF3545"/>
    <property type="match status" value="1"/>
</dbReference>
<evidence type="ECO:0000313" key="2">
    <source>
        <dbReference type="EMBL" id="HAR57040.1"/>
    </source>
</evidence>
<dbReference type="RefSeq" id="WP_006956962.1">
    <property type="nucleotide sequence ID" value="NZ_DAIRLQ010000001.1"/>
</dbReference>
<reference evidence="2 3" key="1">
    <citation type="journal article" date="2018" name="Nat. Biotechnol.">
        <title>A standardized bacterial taxonomy based on genome phylogeny substantially revises the tree of life.</title>
        <authorList>
            <person name="Parks D.H."/>
            <person name="Chuvochina M."/>
            <person name="Waite D.W."/>
            <person name="Rinke C."/>
            <person name="Skarshewski A."/>
            <person name="Chaumeil P.A."/>
            <person name="Hugenholtz P."/>
        </authorList>
    </citation>
    <scope>NUCLEOTIDE SEQUENCE [LARGE SCALE GENOMIC DNA]</scope>
    <source>
        <strain evidence="2">UBA9360</strain>
    </source>
</reference>
<sequence length="57" mass="6954">MDHSEELQKVSEKSSKGRTSKRRWREIEQLKEKYLLREELTDIDSSFDIDLEEIELR</sequence>
<accession>A0A348WR78</accession>
<proteinExistence type="predicted"/>
<evidence type="ECO:0000256" key="1">
    <source>
        <dbReference type="SAM" id="MobiDB-lite"/>
    </source>
</evidence>
<dbReference type="Proteomes" id="UP000262878">
    <property type="component" value="Unassembled WGS sequence"/>
</dbReference>
<feature type="region of interest" description="Disordered" evidence="1">
    <location>
        <begin position="1"/>
        <end position="22"/>
    </location>
</feature>
<dbReference type="EMBL" id="DMUP01000237">
    <property type="protein sequence ID" value="HAR57040.1"/>
    <property type="molecule type" value="Genomic_DNA"/>
</dbReference>
<evidence type="ECO:0000313" key="3">
    <source>
        <dbReference type="Proteomes" id="UP000262878"/>
    </source>
</evidence>
<name>A0A348WR78_9GAMM</name>